<dbReference type="InterPro" id="IPR015422">
    <property type="entry name" value="PyrdxlP-dep_Trfase_small"/>
</dbReference>
<evidence type="ECO:0000256" key="1">
    <source>
        <dbReference type="ARBA" id="ARBA00001933"/>
    </source>
</evidence>
<protein>
    <recommendedName>
        <fullName evidence="8">Aminotransferase class V domain-containing protein</fullName>
    </recommendedName>
</protein>
<dbReference type="InterPro" id="IPR015424">
    <property type="entry name" value="PyrdxlP-dep_Trfase"/>
</dbReference>
<name>A0A7S3C0W9_9VIRI</name>
<evidence type="ECO:0000256" key="3">
    <source>
        <dbReference type="ARBA" id="ARBA00022576"/>
    </source>
</evidence>
<evidence type="ECO:0000256" key="2">
    <source>
        <dbReference type="ARBA" id="ARBA00009236"/>
    </source>
</evidence>
<keyword evidence="3" id="KW-0032">Aminotransferase</keyword>
<evidence type="ECO:0000256" key="4">
    <source>
        <dbReference type="ARBA" id="ARBA00022679"/>
    </source>
</evidence>
<dbReference type="GO" id="GO:0004760">
    <property type="term" value="F:L-serine-pyruvate transaminase activity"/>
    <property type="evidence" value="ECO:0007669"/>
    <property type="project" value="TreeGrafter"/>
</dbReference>
<dbReference type="InterPro" id="IPR000192">
    <property type="entry name" value="Aminotrans_V_dom"/>
</dbReference>
<dbReference type="InterPro" id="IPR015421">
    <property type="entry name" value="PyrdxlP-dep_Trfase_major"/>
</dbReference>
<dbReference type="SUPFAM" id="SSF53383">
    <property type="entry name" value="PLP-dependent transferases"/>
    <property type="match status" value="1"/>
</dbReference>
<evidence type="ECO:0000256" key="7">
    <source>
        <dbReference type="RuleBase" id="RU004504"/>
    </source>
</evidence>
<keyword evidence="4" id="KW-0808">Transferase</keyword>
<proteinExistence type="inferred from homology"/>
<dbReference type="Pfam" id="PF00266">
    <property type="entry name" value="Aminotran_5"/>
    <property type="match status" value="1"/>
</dbReference>
<reference evidence="9" key="1">
    <citation type="submission" date="2021-01" db="EMBL/GenBank/DDBJ databases">
        <authorList>
            <person name="Corre E."/>
            <person name="Pelletier E."/>
            <person name="Niang G."/>
            <person name="Scheremetjew M."/>
            <person name="Finn R."/>
            <person name="Kale V."/>
            <person name="Holt S."/>
            <person name="Cochrane G."/>
            <person name="Meng A."/>
            <person name="Brown T."/>
            <person name="Cohen L."/>
        </authorList>
    </citation>
    <scope>NUCLEOTIDE SEQUENCE</scope>
    <source>
        <strain evidence="9">RCC927</strain>
    </source>
</reference>
<dbReference type="AlphaFoldDB" id="A0A7S3C0W9"/>
<evidence type="ECO:0000256" key="6">
    <source>
        <dbReference type="RuleBase" id="RU004075"/>
    </source>
</evidence>
<comment type="cofactor">
    <cofactor evidence="1 7">
        <name>pyridoxal 5'-phosphate</name>
        <dbReference type="ChEBI" id="CHEBI:597326"/>
    </cofactor>
</comment>
<sequence>MSAPLRRAAHAAASSSARLHAARLFASAAPPPHDAFLRLPSHSSPPLSRATAAPVAPVNYSFCKPDYNGPDMSYDPPGRHHLFVPGPVNISESVQREMMRQSVNHRDPFFPQLTFGLLRDLKRLFKSEEGTPYIFPSTGTGAWESALTNTLSRGDKVIMPRYGLFSHLWIDQAQRLGLDVDIMDERWGDGADEARIQAALEADTQHEVKAVCVVHNETTTGVTSDVAKVRAALDAAGHPALLLVDGISSIGACEFKMDEWGVDVAITGSQKALSLPTGLSFCCVSEKAKEAAKASQLSKVFFSWSDMDKMNAEGNFPYTPSIPLLYGLRKQLDRMLAEGMDGVIARHAKHAEGTRRAVKAWGLELLCENPRWHSNSLTVVKTPEGIDSTDMVRSMWAKYNLSLGTGLDQVKGKVFRIGHLGDMNEVMLLGALAGTEMGLIDAGVQIEAGAGVGAALEFFQETSAVIPSRHIFEYPGDSPMRATVY</sequence>
<dbReference type="GO" id="GO:0019265">
    <property type="term" value="P:glycine biosynthetic process, by transamination of glyoxylate"/>
    <property type="evidence" value="ECO:0007669"/>
    <property type="project" value="TreeGrafter"/>
</dbReference>
<dbReference type="Gene3D" id="3.90.1150.10">
    <property type="entry name" value="Aspartate Aminotransferase, domain 1"/>
    <property type="match status" value="1"/>
</dbReference>
<evidence type="ECO:0000313" key="9">
    <source>
        <dbReference type="EMBL" id="CAE0150894.1"/>
    </source>
</evidence>
<organism evidence="9">
    <name type="scientific">Prasinoderma singulare</name>
    <dbReference type="NCBI Taxonomy" id="676789"/>
    <lineage>
        <taxon>Eukaryota</taxon>
        <taxon>Viridiplantae</taxon>
        <taxon>Prasinodermophyta</taxon>
        <taxon>Prasinodermophyceae</taxon>
        <taxon>Prasinodermales</taxon>
        <taxon>Prasinodermaceae</taxon>
        <taxon>Prasinoderma</taxon>
    </lineage>
</organism>
<comment type="similarity">
    <text evidence="2 6">Belongs to the class-V pyridoxal-phosphate-dependent aminotransferase family.</text>
</comment>
<gene>
    <name evidence="9" type="ORF">PSIN1315_LOCUS12993</name>
</gene>
<dbReference type="PANTHER" id="PTHR21152:SF24">
    <property type="entry name" value="ALANINE--GLYOXYLATE AMINOTRANSFERASE 1"/>
    <property type="match status" value="1"/>
</dbReference>
<dbReference type="GO" id="GO:0005777">
    <property type="term" value="C:peroxisome"/>
    <property type="evidence" value="ECO:0007669"/>
    <property type="project" value="TreeGrafter"/>
</dbReference>
<dbReference type="EMBL" id="HBHY01020313">
    <property type="protein sequence ID" value="CAE0150894.1"/>
    <property type="molecule type" value="Transcribed_RNA"/>
</dbReference>
<dbReference type="FunFam" id="3.90.1150.10:FF:000031">
    <property type="entry name" value="Serine--glyoxylate aminotransferase"/>
    <property type="match status" value="1"/>
</dbReference>
<dbReference type="InterPro" id="IPR020578">
    <property type="entry name" value="Aminotrans_V_PyrdxlP_BS"/>
</dbReference>
<dbReference type="Gene3D" id="3.40.640.10">
    <property type="entry name" value="Type I PLP-dependent aspartate aminotransferase-like (Major domain)"/>
    <property type="match status" value="1"/>
</dbReference>
<dbReference type="GO" id="GO:0008453">
    <property type="term" value="F:alanine-glyoxylate transaminase activity"/>
    <property type="evidence" value="ECO:0007669"/>
    <property type="project" value="TreeGrafter"/>
</dbReference>
<accession>A0A7S3C0W9</accession>
<evidence type="ECO:0000256" key="5">
    <source>
        <dbReference type="ARBA" id="ARBA00022898"/>
    </source>
</evidence>
<dbReference type="CDD" id="cd06451">
    <property type="entry name" value="AGAT_like"/>
    <property type="match status" value="1"/>
</dbReference>
<dbReference type="FunFam" id="3.40.640.10:FF:000054">
    <property type="entry name" value="Serine--glyoxylate aminotransferase"/>
    <property type="match status" value="1"/>
</dbReference>
<keyword evidence="5" id="KW-0663">Pyridoxal phosphate</keyword>
<dbReference type="PANTHER" id="PTHR21152">
    <property type="entry name" value="AMINOTRANSFERASE CLASS V"/>
    <property type="match status" value="1"/>
</dbReference>
<dbReference type="PROSITE" id="PS00595">
    <property type="entry name" value="AA_TRANSFER_CLASS_5"/>
    <property type="match status" value="1"/>
</dbReference>
<feature type="domain" description="Aminotransferase class V" evidence="8">
    <location>
        <begin position="133"/>
        <end position="395"/>
    </location>
</feature>
<evidence type="ECO:0000259" key="8">
    <source>
        <dbReference type="Pfam" id="PF00266"/>
    </source>
</evidence>